<dbReference type="InterPro" id="IPR016435">
    <property type="entry name" value="DPH1/DPH2"/>
</dbReference>
<protein>
    <recommendedName>
        <fullName evidence="4 8">2-(3-amino-3-carboxypropyl)histidine synthase subunit 2</fullName>
    </recommendedName>
</protein>
<evidence type="ECO:0000256" key="6">
    <source>
        <dbReference type="ARBA" id="ARBA00023004"/>
    </source>
</evidence>
<dbReference type="GO" id="GO:0017183">
    <property type="term" value="P:protein histidyl modification to diphthamide"/>
    <property type="evidence" value="ECO:0007669"/>
    <property type="project" value="InterPro"/>
</dbReference>
<comment type="caution">
    <text evidence="10">The sequence shown here is derived from an EMBL/GenBank/DDBJ whole genome shotgun (WGS) entry which is preliminary data.</text>
</comment>
<dbReference type="Gene3D" id="3.40.50.11840">
    <property type="entry name" value="Diphthamide synthesis DPH1/DPH2 domain 1"/>
    <property type="match status" value="1"/>
</dbReference>
<feature type="region of interest" description="Disordered" evidence="9">
    <location>
        <begin position="445"/>
        <end position="466"/>
    </location>
</feature>
<dbReference type="InterPro" id="IPR042265">
    <property type="entry name" value="DPH1/DPH2_3"/>
</dbReference>
<reference evidence="10" key="1">
    <citation type="submission" date="2021-12" db="EMBL/GenBank/DDBJ databases">
        <title>Prjna785345.</title>
        <authorList>
            <person name="Rujirawat T."/>
            <person name="Krajaejun T."/>
        </authorList>
    </citation>
    <scope>NUCLEOTIDE SEQUENCE</scope>
    <source>
        <strain evidence="10">Pi057C3</strain>
    </source>
</reference>
<feature type="compositionally biased region" description="Acidic residues" evidence="9">
    <location>
        <begin position="450"/>
        <end position="460"/>
    </location>
</feature>
<dbReference type="AlphaFoldDB" id="A0AAD5Q8S9"/>
<name>A0AAD5Q8S9_PYTIN</name>
<comment type="cofactor">
    <cofactor evidence="1">
        <name>[4Fe-4S] cluster</name>
        <dbReference type="ChEBI" id="CHEBI:49883"/>
    </cofactor>
</comment>
<dbReference type="Pfam" id="PF12554">
    <property type="entry name" value="MOZART1"/>
    <property type="match status" value="1"/>
</dbReference>
<dbReference type="GO" id="GO:0051536">
    <property type="term" value="F:iron-sulfur cluster binding"/>
    <property type="evidence" value="ECO:0007669"/>
    <property type="project" value="UniProtKB-KW"/>
</dbReference>
<accession>A0AAD5Q8S9</accession>
<feature type="compositionally biased region" description="Basic and acidic residues" evidence="9">
    <location>
        <begin position="571"/>
        <end position="583"/>
    </location>
</feature>
<dbReference type="PANTHER" id="PTHR10762:SF2">
    <property type="entry name" value="2-(3-AMINO-3-CARBOXYPROPYL)HISTIDINE SYNTHASE SUBUNIT 2"/>
    <property type="match status" value="1"/>
</dbReference>
<proteinExistence type="inferred from homology"/>
<evidence type="ECO:0000256" key="7">
    <source>
        <dbReference type="ARBA" id="ARBA00023014"/>
    </source>
</evidence>
<comment type="similarity">
    <text evidence="3 8">Belongs to the DPH1/DPH2 family. DPH2 subfamily.</text>
</comment>
<feature type="region of interest" description="Disordered" evidence="9">
    <location>
        <begin position="550"/>
        <end position="583"/>
    </location>
</feature>
<dbReference type="PANTHER" id="PTHR10762">
    <property type="entry name" value="DIPHTHAMIDE BIOSYNTHESIS PROTEIN"/>
    <property type="match status" value="1"/>
</dbReference>
<evidence type="ECO:0000256" key="3">
    <source>
        <dbReference type="ARBA" id="ARBA00006179"/>
    </source>
</evidence>
<evidence type="ECO:0000256" key="8">
    <source>
        <dbReference type="RuleBase" id="RU364133"/>
    </source>
</evidence>
<dbReference type="InterPro" id="IPR010014">
    <property type="entry name" value="DHP2"/>
</dbReference>
<dbReference type="EMBL" id="JAKCXM010000263">
    <property type="protein sequence ID" value="KAJ0397177.1"/>
    <property type="molecule type" value="Genomic_DNA"/>
</dbReference>
<evidence type="ECO:0000256" key="4">
    <source>
        <dbReference type="ARBA" id="ARBA00021914"/>
    </source>
</evidence>
<keyword evidence="7 8" id="KW-0411">Iron-sulfur</keyword>
<evidence type="ECO:0000313" key="10">
    <source>
        <dbReference type="EMBL" id="KAJ0397177.1"/>
    </source>
</evidence>
<keyword evidence="11" id="KW-1185">Reference proteome</keyword>
<dbReference type="NCBIfam" id="TIGR00322">
    <property type="entry name" value="diphth2_R"/>
    <property type="match status" value="1"/>
</dbReference>
<comment type="pathway">
    <text evidence="2 8">Protein modification; peptidyl-diphthamide biosynthesis.</text>
</comment>
<dbReference type="InterPro" id="IPR042263">
    <property type="entry name" value="DPH1/DPH2_1"/>
</dbReference>
<dbReference type="SFLD" id="SFLDF00408">
    <property type="entry name" value="Diphthamide_biosynthesis_famil"/>
    <property type="match status" value="1"/>
</dbReference>
<dbReference type="GO" id="GO:0033566">
    <property type="term" value="P:gamma-tubulin complex localization"/>
    <property type="evidence" value="ECO:0007669"/>
    <property type="project" value="InterPro"/>
</dbReference>
<dbReference type="GO" id="GO:0046872">
    <property type="term" value="F:metal ion binding"/>
    <property type="evidence" value="ECO:0007669"/>
    <property type="project" value="UniProtKB-KW"/>
</dbReference>
<dbReference type="FunFam" id="3.40.50.11860:FF:000001">
    <property type="entry name" value="2-(3-amino-3-carboxypropyl)histidine synthase subunit 2"/>
    <property type="match status" value="1"/>
</dbReference>
<evidence type="ECO:0000256" key="2">
    <source>
        <dbReference type="ARBA" id="ARBA00005156"/>
    </source>
</evidence>
<gene>
    <name evidence="10" type="ORF">P43SY_005104</name>
</gene>
<evidence type="ECO:0000313" key="11">
    <source>
        <dbReference type="Proteomes" id="UP001209570"/>
    </source>
</evidence>
<sequence length="583" mass="64623">MTVALAFETDDGSRVIQTQLEIETRDGVRSADADFDAFYDLERTVAQLQRGEFRSIALQFPDSLLPDAPRVQHELQRRLAGQAERVFVLGDTSYGSCCVDEVAAQHLPSDCIVHYGRTCLSATSKLPVIYVFGNSPMDAEHCVESLVPHVEGLEPALTVVLLYEPCYHYASRAIFEALQSRCPMRRMLYGDMRTFFDPRDPEHQAQSGASISESHDGELFIGGQKIKLDVSEDGETELTPERFALLYIGSESPHLTSILMRYSSLQCFSYNPATQLTRQEGAAVNRALMRRFFLVQKAREAQIIGILMGTLGVSKYLDVVHSLQRLIKQSGRKSYLFVVGKVNVPKLANYAEIDAFVLVACQQNSLMDSKEYFKPIVTPYELQLALSENDEWNGQFKTDFHEVLPLLDKTSAELAEENGGESDDDKDRPFFSLVSGTYVTAGRSAAAGGLDEDDAEEEDGSASTALQVRNQRTDLVAYRSEAAEFLAQREYRGLDPRIAVYELSRLLNTGLDRETLCILVELVEQGVHPEALAAVVRDLRKDAAASATASASASSGTGLARPHSQHFPHAAAHEPTKKQRSEY</sequence>
<dbReference type="SFLD" id="SFLDG01121">
    <property type="entry name" value="Diphthamide_biosynthesis"/>
    <property type="match status" value="1"/>
</dbReference>
<keyword evidence="6 8" id="KW-0408">Iron</keyword>
<dbReference type="GO" id="GO:0090560">
    <property type="term" value="F:2-(3-amino-3-carboxypropyl)histidine synthase activity"/>
    <property type="evidence" value="ECO:0007669"/>
    <property type="project" value="InterPro"/>
</dbReference>
<dbReference type="NCBIfam" id="TIGR00272">
    <property type="entry name" value="DPH2"/>
    <property type="match status" value="1"/>
</dbReference>
<dbReference type="Proteomes" id="UP001209570">
    <property type="component" value="Unassembled WGS sequence"/>
</dbReference>
<evidence type="ECO:0000256" key="9">
    <source>
        <dbReference type="SAM" id="MobiDB-lite"/>
    </source>
</evidence>
<dbReference type="SFLD" id="SFLDS00032">
    <property type="entry name" value="Radical_SAM_3-amino-3-carboxyp"/>
    <property type="match status" value="1"/>
</dbReference>
<dbReference type="InterPro" id="IPR022214">
    <property type="entry name" value="MZT1"/>
</dbReference>
<dbReference type="GO" id="GO:0000931">
    <property type="term" value="C:gamma-tubulin ring complex"/>
    <property type="evidence" value="ECO:0007669"/>
    <property type="project" value="InterPro"/>
</dbReference>
<evidence type="ECO:0000256" key="5">
    <source>
        <dbReference type="ARBA" id="ARBA00022723"/>
    </source>
</evidence>
<organism evidence="10 11">
    <name type="scientific">Pythium insidiosum</name>
    <name type="common">Pythiosis disease agent</name>
    <dbReference type="NCBI Taxonomy" id="114742"/>
    <lineage>
        <taxon>Eukaryota</taxon>
        <taxon>Sar</taxon>
        <taxon>Stramenopiles</taxon>
        <taxon>Oomycota</taxon>
        <taxon>Peronosporomycetes</taxon>
        <taxon>Pythiales</taxon>
        <taxon>Pythiaceae</taxon>
        <taxon>Pythium</taxon>
    </lineage>
</organism>
<dbReference type="Gene3D" id="3.40.50.11860">
    <property type="entry name" value="Diphthamide synthesis DPH1/DPH2 domain 3"/>
    <property type="match status" value="1"/>
</dbReference>
<keyword evidence="5 8" id="KW-0479">Metal-binding</keyword>
<dbReference type="FunFam" id="3.40.50.11840:FF:000002">
    <property type="entry name" value="2-(3-amino-3-carboxypropyl)histidine synthase subunit 2"/>
    <property type="match status" value="1"/>
</dbReference>
<comment type="function">
    <text evidence="8">Required for the first step of diphthamide biosynthesis, a post-translational modification of histidine which occurs in elongation factor 2. DPH1 and DPH2 transfer a 3-amino-3-carboxypropyl (ACP) group from S-adenosyl-L-methionine (SAM) to a histidine residue, the reaction is assisted by a reduction system comprising DPH3 and a NADH-dependent reductase. Facilitates the reduction of the catalytic iron-sulfur cluster found in the DPH1 subunit.</text>
</comment>
<dbReference type="Pfam" id="PF01866">
    <property type="entry name" value="Diphthamide_syn"/>
    <property type="match status" value="1"/>
</dbReference>
<evidence type="ECO:0000256" key="1">
    <source>
        <dbReference type="ARBA" id="ARBA00001966"/>
    </source>
</evidence>